<dbReference type="EMBL" id="KZ301971">
    <property type="protein sequence ID" value="PFH54010.1"/>
    <property type="molecule type" value="Genomic_DNA"/>
</dbReference>
<name>A0A2A9P0G9_9AGAR</name>
<dbReference type="AlphaFoldDB" id="A0A2A9P0G9"/>
<reference evidence="2 3" key="1">
    <citation type="submission" date="2014-02" db="EMBL/GenBank/DDBJ databases">
        <title>Transposable element dynamics among asymbiotic and ectomycorrhizal Amanita fungi.</title>
        <authorList>
            <consortium name="DOE Joint Genome Institute"/>
            <person name="Hess J."/>
            <person name="Skrede I."/>
            <person name="Wolfe B."/>
            <person name="LaButti K."/>
            <person name="Ohm R.A."/>
            <person name="Grigoriev I.V."/>
            <person name="Pringle A."/>
        </authorList>
    </citation>
    <scope>NUCLEOTIDE SEQUENCE [LARGE SCALE GENOMIC DNA]</scope>
    <source>
        <strain evidence="2 3">SKay4041</strain>
    </source>
</reference>
<sequence length="109" mass="11958">MTTPYSYSSTVSLQSTATVSSTEPLCKVYTPQKDYAEAFAALQSRYGTGGHVPNPKPKAETTYPSSRTSQQAWRLSMSNNSSTTSTLVQKNNKTRNHLLASVFKKRSST</sequence>
<keyword evidence="3" id="KW-1185">Reference proteome</keyword>
<dbReference type="Proteomes" id="UP000242287">
    <property type="component" value="Unassembled WGS sequence"/>
</dbReference>
<evidence type="ECO:0000256" key="1">
    <source>
        <dbReference type="SAM" id="MobiDB-lite"/>
    </source>
</evidence>
<gene>
    <name evidence="2" type="ORF">AMATHDRAFT_53742</name>
</gene>
<proteinExistence type="predicted"/>
<feature type="compositionally biased region" description="Polar residues" evidence="1">
    <location>
        <begin position="62"/>
        <end position="73"/>
    </location>
</feature>
<organism evidence="2 3">
    <name type="scientific">Amanita thiersii Skay4041</name>
    <dbReference type="NCBI Taxonomy" id="703135"/>
    <lineage>
        <taxon>Eukaryota</taxon>
        <taxon>Fungi</taxon>
        <taxon>Dikarya</taxon>
        <taxon>Basidiomycota</taxon>
        <taxon>Agaricomycotina</taxon>
        <taxon>Agaricomycetes</taxon>
        <taxon>Agaricomycetidae</taxon>
        <taxon>Agaricales</taxon>
        <taxon>Pluteineae</taxon>
        <taxon>Amanitaceae</taxon>
        <taxon>Amanita</taxon>
    </lineage>
</organism>
<feature type="region of interest" description="Disordered" evidence="1">
    <location>
        <begin position="46"/>
        <end position="109"/>
    </location>
</feature>
<feature type="compositionally biased region" description="Low complexity" evidence="1">
    <location>
        <begin position="76"/>
        <end position="86"/>
    </location>
</feature>
<evidence type="ECO:0000313" key="3">
    <source>
        <dbReference type="Proteomes" id="UP000242287"/>
    </source>
</evidence>
<evidence type="ECO:0000313" key="2">
    <source>
        <dbReference type="EMBL" id="PFH54010.1"/>
    </source>
</evidence>
<accession>A0A2A9P0G9</accession>
<dbReference type="OrthoDB" id="3063568at2759"/>
<protein>
    <submittedName>
        <fullName evidence="2">Uncharacterized protein</fullName>
    </submittedName>
</protein>